<dbReference type="CDD" id="cd01310">
    <property type="entry name" value="TatD_DNAse"/>
    <property type="match status" value="1"/>
</dbReference>
<feature type="region of interest" description="Disordered" evidence="2">
    <location>
        <begin position="1"/>
        <end position="47"/>
    </location>
</feature>
<organism evidence="3 4">
    <name type="scientific">Arthrobacter silviterrae</name>
    <dbReference type="NCBI Taxonomy" id="2026658"/>
    <lineage>
        <taxon>Bacteria</taxon>
        <taxon>Bacillati</taxon>
        <taxon>Actinomycetota</taxon>
        <taxon>Actinomycetes</taxon>
        <taxon>Micrococcales</taxon>
        <taxon>Micrococcaceae</taxon>
        <taxon>Arthrobacter</taxon>
    </lineage>
</organism>
<accession>A0ABX0DCU9</accession>
<evidence type="ECO:0000313" key="3">
    <source>
        <dbReference type="EMBL" id="NGN83625.1"/>
    </source>
</evidence>
<keyword evidence="3" id="KW-0378">Hydrolase</keyword>
<gene>
    <name evidence="3" type="ORF">G6N77_09175</name>
</gene>
<reference evidence="3 4" key="1">
    <citation type="submission" date="2020-02" db="EMBL/GenBank/DDBJ databases">
        <title>Genome sequence of the type strain DSM 27180 of Arthrobacter silviterrae.</title>
        <authorList>
            <person name="Gao J."/>
            <person name="Sun J."/>
        </authorList>
    </citation>
    <scope>NUCLEOTIDE SEQUENCE [LARGE SCALE GENOMIC DNA]</scope>
    <source>
        <strain evidence="3 4">DSM 27180</strain>
    </source>
</reference>
<name>A0ABX0DCU9_9MICC</name>
<dbReference type="Pfam" id="PF01026">
    <property type="entry name" value="TatD_DNase"/>
    <property type="match status" value="1"/>
</dbReference>
<dbReference type="InterPro" id="IPR032466">
    <property type="entry name" value="Metal_Hydrolase"/>
</dbReference>
<dbReference type="InterPro" id="IPR001130">
    <property type="entry name" value="TatD-like"/>
</dbReference>
<dbReference type="NCBIfam" id="TIGR00010">
    <property type="entry name" value="YchF/TatD family DNA exonuclease"/>
    <property type="match status" value="1"/>
</dbReference>
<dbReference type="InterPro" id="IPR015991">
    <property type="entry name" value="TatD/YcfH-like"/>
</dbReference>
<dbReference type="Proteomes" id="UP000479226">
    <property type="component" value="Unassembled WGS sequence"/>
</dbReference>
<dbReference type="PANTHER" id="PTHR46124:SF2">
    <property type="entry name" value="D-AMINOACYL-TRNA DEACYLASE"/>
    <property type="match status" value="1"/>
</dbReference>
<keyword evidence="4" id="KW-1185">Reference proteome</keyword>
<feature type="compositionally biased region" description="Low complexity" evidence="2">
    <location>
        <begin position="1"/>
        <end position="19"/>
    </location>
</feature>
<comment type="caution">
    <text evidence="3">The sequence shown here is derived from an EMBL/GenBank/DDBJ whole genome shotgun (WGS) entry which is preliminary data.</text>
</comment>
<dbReference type="PIRSF" id="PIRSF005902">
    <property type="entry name" value="DNase_TatD"/>
    <property type="match status" value="1"/>
</dbReference>
<evidence type="ECO:0000313" key="4">
    <source>
        <dbReference type="Proteomes" id="UP000479226"/>
    </source>
</evidence>
<dbReference type="SUPFAM" id="SSF51556">
    <property type="entry name" value="Metallo-dependent hydrolases"/>
    <property type="match status" value="1"/>
</dbReference>
<sequence length="311" mass="32785">MRDGPVGAAGAPSDAAVGAPGAGGGSRRDSRPSFAPAPTPLPVPVHDNHTHFDFGDSLVALKDALDAAEAVGIAGAVQVGCDLESSRFTVEAVDLDPRVLGAVAIHPNDAPELAGVPSSAGGSALEAALEEIDAMAAHPRIRAIGETGLDYFRTGPDGIADQKYSFRRHIDIAKRRSLALQIHDRDAHSDVVTVLREEGAPSCVVFHCFSGDAELAKICNENGWYMSFSGTLTFKNAQNLRDALAVADPALLLVETDAPFLTPHPHRGRPNASYMLPYTVQSMAQLLGRDLADLGMLLRSNTEAVYGSWDS</sequence>
<dbReference type="PANTHER" id="PTHR46124">
    <property type="entry name" value="D-AMINOACYL-TRNA DEACYLASE"/>
    <property type="match status" value="1"/>
</dbReference>
<dbReference type="GO" id="GO:0016787">
    <property type="term" value="F:hydrolase activity"/>
    <property type="evidence" value="ECO:0007669"/>
    <property type="project" value="UniProtKB-KW"/>
</dbReference>
<evidence type="ECO:0000256" key="1">
    <source>
        <dbReference type="ARBA" id="ARBA00022723"/>
    </source>
</evidence>
<proteinExistence type="predicted"/>
<dbReference type="EMBL" id="JAAKZI010000013">
    <property type="protein sequence ID" value="NGN83625.1"/>
    <property type="molecule type" value="Genomic_DNA"/>
</dbReference>
<dbReference type="Gene3D" id="3.20.20.140">
    <property type="entry name" value="Metal-dependent hydrolases"/>
    <property type="match status" value="1"/>
</dbReference>
<evidence type="ECO:0000256" key="2">
    <source>
        <dbReference type="SAM" id="MobiDB-lite"/>
    </source>
</evidence>
<keyword evidence="1" id="KW-0479">Metal-binding</keyword>
<protein>
    <submittedName>
        <fullName evidence="3">TatD family hydrolase</fullName>
    </submittedName>
</protein>